<dbReference type="InterPro" id="IPR010920">
    <property type="entry name" value="LSM_dom_sf"/>
</dbReference>
<organism evidence="8 9">
    <name type="scientific">Halogeometricum luteum</name>
    <dbReference type="NCBI Taxonomy" id="2950537"/>
    <lineage>
        <taxon>Archaea</taxon>
        <taxon>Methanobacteriati</taxon>
        <taxon>Methanobacteriota</taxon>
        <taxon>Stenosarchaea group</taxon>
        <taxon>Halobacteria</taxon>
        <taxon>Halobacteriales</taxon>
        <taxon>Haloferacaceae</taxon>
        <taxon>Halogeometricum</taxon>
    </lineage>
</organism>
<dbReference type="InterPro" id="IPR011066">
    <property type="entry name" value="MscS_channel_C_sf"/>
</dbReference>
<proteinExistence type="predicted"/>
<evidence type="ECO:0000256" key="5">
    <source>
        <dbReference type="ARBA" id="ARBA00023136"/>
    </source>
</evidence>
<feature type="transmembrane region" description="Helical" evidence="6">
    <location>
        <begin position="80"/>
        <end position="108"/>
    </location>
</feature>
<dbReference type="InterPro" id="IPR006685">
    <property type="entry name" value="MscS_channel_2nd"/>
</dbReference>
<evidence type="ECO:0000313" key="8">
    <source>
        <dbReference type="EMBL" id="MDS0292590.1"/>
    </source>
</evidence>
<keyword evidence="4 6" id="KW-1133">Transmembrane helix</keyword>
<comment type="subcellular location">
    <subcellularLocation>
        <location evidence="1">Cell membrane</location>
        <topology evidence="1">Multi-pass membrane protein</topology>
    </subcellularLocation>
</comment>
<reference evidence="8 9" key="1">
    <citation type="submission" date="2022-06" db="EMBL/GenBank/DDBJ databases">
        <title>Halogeometricum sp. a new haloarchaeum isolate from saline soil.</title>
        <authorList>
            <person name="Strakova D."/>
            <person name="Galisteo C."/>
            <person name="Sanchez-Porro C."/>
            <person name="Ventosa A."/>
        </authorList>
    </citation>
    <scope>NUCLEOTIDE SEQUENCE [LARGE SCALE GENOMIC DNA]</scope>
    <source>
        <strain evidence="9">S3BR25-2</strain>
    </source>
</reference>
<dbReference type="PANTHER" id="PTHR30566">
    <property type="entry name" value="YNAI-RELATED MECHANOSENSITIVE ION CHANNEL"/>
    <property type="match status" value="1"/>
</dbReference>
<evidence type="ECO:0000256" key="3">
    <source>
        <dbReference type="ARBA" id="ARBA00022692"/>
    </source>
</evidence>
<dbReference type="Gene3D" id="2.30.30.60">
    <property type="match status" value="1"/>
</dbReference>
<dbReference type="EMBL" id="JAMQOQ010000001">
    <property type="protein sequence ID" value="MDS0292590.1"/>
    <property type="molecule type" value="Genomic_DNA"/>
</dbReference>
<dbReference type="SUPFAM" id="SSF50182">
    <property type="entry name" value="Sm-like ribonucleoproteins"/>
    <property type="match status" value="1"/>
</dbReference>
<comment type="caution">
    <text evidence="8">The sequence shown here is derived from an EMBL/GenBank/DDBJ whole genome shotgun (WGS) entry which is preliminary data.</text>
</comment>
<dbReference type="Pfam" id="PF00924">
    <property type="entry name" value="MS_channel_2nd"/>
    <property type="match status" value="1"/>
</dbReference>
<evidence type="ECO:0000256" key="4">
    <source>
        <dbReference type="ARBA" id="ARBA00022989"/>
    </source>
</evidence>
<dbReference type="SUPFAM" id="SSF82689">
    <property type="entry name" value="Mechanosensitive channel protein MscS (YggB), C-terminal domain"/>
    <property type="match status" value="1"/>
</dbReference>
<gene>
    <name evidence="8" type="ORF">NDI79_00225</name>
</gene>
<evidence type="ECO:0000313" key="9">
    <source>
        <dbReference type="Proteomes" id="UP001254813"/>
    </source>
</evidence>
<feature type="transmembrane region" description="Helical" evidence="6">
    <location>
        <begin position="56"/>
        <end position="74"/>
    </location>
</feature>
<dbReference type="InterPro" id="IPR023408">
    <property type="entry name" value="MscS_beta-dom_sf"/>
</dbReference>
<protein>
    <submittedName>
        <fullName evidence="8">Mechanosensitive ion channel family protein</fullName>
    </submittedName>
</protein>
<feature type="transmembrane region" description="Helical" evidence="6">
    <location>
        <begin position="20"/>
        <end position="44"/>
    </location>
</feature>
<keyword evidence="9" id="KW-1185">Reference proteome</keyword>
<keyword evidence="5 6" id="KW-0472">Membrane</keyword>
<evidence type="ECO:0000256" key="2">
    <source>
        <dbReference type="ARBA" id="ARBA00022475"/>
    </source>
</evidence>
<dbReference type="Gene3D" id="3.30.70.100">
    <property type="match status" value="1"/>
</dbReference>
<keyword evidence="3 6" id="KW-0812">Transmembrane</keyword>
<evidence type="ECO:0000256" key="1">
    <source>
        <dbReference type="ARBA" id="ARBA00004651"/>
    </source>
</evidence>
<evidence type="ECO:0000259" key="7">
    <source>
        <dbReference type="Pfam" id="PF00924"/>
    </source>
</evidence>
<keyword evidence="2" id="KW-1003">Cell membrane</keyword>
<sequence>MFGDAAVGDVPLTFVVSRALTAVAIVSAAFGAYLVVLHAVAARFDNKRRSHDARNVLRLLFGAVGLVAVLGVVTDQWVGVLLSLGVVGFAITFALQQPLLSLIAWFYVMLKRPFSVGDRVEIGGTRGDVVDVGFLATTLWEVQGPLVSTGQPSGRVVTVPNAQVLSSQVTNDSALFSHVWAEVTVQVAYETDLAFARAVMVEAADDHLGDEMAAAVRSYRERLDETAVVLDVHDRPTVNVVQRESWVELRLRFLSLPRRVTRNRNAIYERVLARFNEEPERVQFPVGRNR</sequence>
<evidence type="ECO:0000256" key="6">
    <source>
        <dbReference type="SAM" id="Phobius"/>
    </source>
</evidence>
<accession>A0ABU2FVL6</accession>
<dbReference type="Proteomes" id="UP001254813">
    <property type="component" value="Unassembled WGS sequence"/>
</dbReference>
<dbReference type="PANTHER" id="PTHR30566:SF5">
    <property type="entry name" value="MECHANOSENSITIVE ION CHANNEL PROTEIN 1, MITOCHONDRIAL-RELATED"/>
    <property type="match status" value="1"/>
</dbReference>
<name>A0ABU2FVL6_9EURY</name>
<feature type="domain" description="Mechanosensitive ion channel MscS" evidence="7">
    <location>
        <begin position="99"/>
        <end position="171"/>
    </location>
</feature>